<dbReference type="HOGENOM" id="CLU_2964825_0_0_1"/>
<feature type="compositionally biased region" description="Basic and acidic residues" evidence="1">
    <location>
        <begin position="1"/>
        <end position="17"/>
    </location>
</feature>
<organism evidence="2">
    <name type="scientific">Oryza meridionalis</name>
    <dbReference type="NCBI Taxonomy" id="40149"/>
    <lineage>
        <taxon>Eukaryota</taxon>
        <taxon>Viridiplantae</taxon>
        <taxon>Streptophyta</taxon>
        <taxon>Embryophyta</taxon>
        <taxon>Tracheophyta</taxon>
        <taxon>Spermatophyta</taxon>
        <taxon>Magnoliopsida</taxon>
        <taxon>Liliopsida</taxon>
        <taxon>Poales</taxon>
        <taxon>Poaceae</taxon>
        <taxon>BOP clade</taxon>
        <taxon>Oryzoideae</taxon>
        <taxon>Oryzeae</taxon>
        <taxon>Oryzinae</taxon>
        <taxon>Oryza</taxon>
    </lineage>
</organism>
<name>A0A0E0CMY5_9ORYZ</name>
<dbReference type="EnsemblPlants" id="OMERI02G22560.1">
    <property type="protein sequence ID" value="OMERI02G22560.1"/>
    <property type="gene ID" value="OMERI02G22560"/>
</dbReference>
<evidence type="ECO:0000313" key="2">
    <source>
        <dbReference type="EnsemblPlants" id="OMERI02G22560.1"/>
    </source>
</evidence>
<reference evidence="2" key="1">
    <citation type="submission" date="2015-04" db="UniProtKB">
        <authorList>
            <consortium name="EnsemblPlants"/>
        </authorList>
    </citation>
    <scope>IDENTIFICATION</scope>
</reference>
<sequence length="59" mass="5861">MDPDEIARSGGEPEHAAGRGQAQAPPPPSCSCCSVPRGSSPAAERPPTACPGLVCSRGC</sequence>
<dbReference type="Gramene" id="OMERI02G22560.1">
    <property type="protein sequence ID" value="OMERI02G22560.1"/>
    <property type="gene ID" value="OMERI02G22560"/>
</dbReference>
<evidence type="ECO:0000313" key="3">
    <source>
        <dbReference type="Proteomes" id="UP000008021"/>
    </source>
</evidence>
<accession>A0A0E0CMY5</accession>
<proteinExistence type="predicted"/>
<reference evidence="2" key="2">
    <citation type="submission" date="2018-05" db="EMBL/GenBank/DDBJ databases">
        <title>OmerRS3 (Oryza meridionalis Reference Sequence Version 3).</title>
        <authorList>
            <person name="Zhang J."/>
            <person name="Kudrna D."/>
            <person name="Lee S."/>
            <person name="Talag J."/>
            <person name="Welchert J."/>
            <person name="Wing R.A."/>
        </authorList>
    </citation>
    <scope>NUCLEOTIDE SEQUENCE [LARGE SCALE GENOMIC DNA]</scope>
    <source>
        <strain evidence="2">cv. OR44</strain>
    </source>
</reference>
<protein>
    <submittedName>
        <fullName evidence="2">Uncharacterized protein</fullName>
    </submittedName>
</protein>
<dbReference type="AlphaFoldDB" id="A0A0E0CMY5"/>
<keyword evidence="3" id="KW-1185">Reference proteome</keyword>
<feature type="region of interest" description="Disordered" evidence="1">
    <location>
        <begin position="1"/>
        <end position="30"/>
    </location>
</feature>
<evidence type="ECO:0000256" key="1">
    <source>
        <dbReference type="SAM" id="MobiDB-lite"/>
    </source>
</evidence>
<dbReference type="Proteomes" id="UP000008021">
    <property type="component" value="Chromosome 2"/>
</dbReference>